<keyword evidence="4" id="KW-0393">Immunoglobulin domain</keyword>
<evidence type="ECO:0000256" key="2">
    <source>
        <dbReference type="ARBA" id="ARBA00022737"/>
    </source>
</evidence>
<dbReference type="SMART" id="SM00408">
    <property type="entry name" value="IGc2"/>
    <property type="match status" value="1"/>
</dbReference>
<evidence type="ECO:0000313" key="6">
    <source>
        <dbReference type="EMBL" id="MEQ2182749.1"/>
    </source>
</evidence>
<dbReference type="Pfam" id="PF13927">
    <property type="entry name" value="Ig_3"/>
    <property type="match status" value="1"/>
</dbReference>
<dbReference type="Gene3D" id="2.60.40.10">
    <property type="entry name" value="Immunoglobulins"/>
    <property type="match status" value="1"/>
</dbReference>
<dbReference type="Proteomes" id="UP001476798">
    <property type="component" value="Unassembled WGS sequence"/>
</dbReference>
<dbReference type="InterPro" id="IPR036179">
    <property type="entry name" value="Ig-like_dom_sf"/>
</dbReference>
<keyword evidence="1" id="KW-0732">Signal</keyword>
<dbReference type="SMART" id="SM00409">
    <property type="entry name" value="IG"/>
    <property type="match status" value="1"/>
</dbReference>
<evidence type="ECO:0000256" key="1">
    <source>
        <dbReference type="ARBA" id="ARBA00022729"/>
    </source>
</evidence>
<gene>
    <name evidence="6" type="ORF">GOODEAATRI_025432</name>
</gene>
<dbReference type="PROSITE" id="PS50835">
    <property type="entry name" value="IG_LIKE"/>
    <property type="match status" value="1"/>
</dbReference>
<dbReference type="PANTHER" id="PTHR12231">
    <property type="entry name" value="CTX-RELATED TYPE I TRANSMEMBRANE PROTEIN"/>
    <property type="match status" value="1"/>
</dbReference>
<dbReference type="PANTHER" id="PTHR12231:SF242">
    <property type="entry name" value="ROUNDABOUT HOMOLOG 2"/>
    <property type="match status" value="1"/>
</dbReference>
<organism evidence="6 7">
    <name type="scientific">Goodea atripinnis</name>
    <dbReference type="NCBI Taxonomy" id="208336"/>
    <lineage>
        <taxon>Eukaryota</taxon>
        <taxon>Metazoa</taxon>
        <taxon>Chordata</taxon>
        <taxon>Craniata</taxon>
        <taxon>Vertebrata</taxon>
        <taxon>Euteleostomi</taxon>
        <taxon>Actinopterygii</taxon>
        <taxon>Neopterygii</taxon>
        <taxon>Teleostei</taxon>
        <taxon>Neoteleostei</taxon>
        <taxon>Acanthomorphata</taxon>
        <taxon>Ovalentaria</taxon>
        <taxon>Atherinomorphae</taxon>
        <taxon>Cyprinodontiformes</taxon>
        <taxon>Goodeidae</taxon>
        <taxon>Goodea</taxon>
    </lineage>
</organism>
<feature type="domain" description="Ig-like" evidence="5">
    <location>
        <begin position="3"/>
        <end position="92"/>
    </location>
</feature>
<dbReference type="InterPro" id="IPR013783">
    <property type="entry name" value="Ig-like_fold"/>
</dbReference>
<dbReference type="InterPro" id="IPR051170">
    <property type="entry name" value="Neural/epithelial_adhesion"/>
</dbReference>
<proteinExistence type="predicted"/>
<keyword evidence="3" id="KW-1015">Disulfide bond</keyword>
<dbReference type="InterPro" id="IPR003598">
    <property type="entry name" value="Ig_sub2"/>
</dbReference>
<dbReference type="EMBL" id="JAHRIO010072955">
    <property type="protein sequence ID" value="MEQ2182749.1"/>
    <property type="molecule type" value="Genomic_DNA"/>
</dbReference>
<evidence type="ECO:0000256" key="3">
    <source>
        <dbReference type="ARBA" id="ARBA00023157"/>
    </source>
</evidence>
<dbReference type="SUPFAM" id="SSF48726">
    <property type="entry name" value="Immunoglobulin"/>
    <property type="match status" value="1"/>
</dbReference>
<comment type="caution">
    <text evidence="6">The sequence shown here is derived from an EMBL/GenBank/DDBJ whole genome shotgun (WGS) entry which is preliminary data.</text>
</comment>
<sequence length="176" mass="19442">LRDDFRQNPTDVVVAAGEPAILECVPPRGHPEPTIYWKKDKVRIDDKDDRITIRGGKLMISNTRKSDAGMYVCVGTNMVGERDSETAQRMLMLELYTVHSRQKYDAYLSFCSSCRATNLPSEANQPGGPRRGYGGVSVPGVDFKETNVLSLASRPVTFGLDHLIKLTLKGPDISQG</sequence>
<keyword evidence="2" id="KW-0677">Repeat</keyword>
<accession>A0ABV0PGY7</accession>
<keyword evidence="7" id="KW-1185">Reference proteome</keyword>
<feature type="non-terminal residue" evidence="6">
    <location>
        <position position="1"/>
    </location>
</feature>
<evidence type="ECO:0000256" key="4">
    <source>
        <dbReference type="ARBA" id="ARBA00023319"/>
    </source>
</evidence>
<evidence type="ECO:0000259" key="5">
    <source>
        <dbReference type="PROSITE" id="PS50835"/>
    </source>
</evidence>
<protein>
    <recommendedName>
        <fullName evidence="5">Ig-like domain-containing protein</fullName>
    </recommendedName>
</protein>
<reference evidence="6 7" key="1">
    <citation type="submission" date="2021-06" db="EMBL/GenBank/DDBJ databases">
        <authorList>
            <person name="Palmer J.M."/>
        </authorList>
    </citation>
    <scope>NUCLEOTIDE SEQUENCE [LARGE SCALE GENOMIC DNA]</scope>
    <source>
        <strain evidence="6 7">GA_2019</strain>
        <tissue evidence="6">Muscle</tissue>
    </source>
</reference>
<dbReference type="InterPro" id="IPR003599">
    <property type="entry name" value="Ig_sub"/>
</dbReference>
<evidence type="ECO:0000313" key="7">
    <source>
        <dbReference type="Proteomes" id="UP001476798"/>
    </source>
</evidence>
<name>A0ABV0PGY7_9TELE</name>
<dbReference type="InterPro" id="IPR007110">
    <property type="entry name" value="Ig-like_dom"/>
</dbReference>